<keyword evidence="1" id="KW-0472">Membrane</keyword>
<organism evidence="2 3">
    <name type="scientific">Enterobacter roggenkampii</name>
    <dbReference type="NCBI Taxonomy" id="1812935"/>
    <lineage>
        <taxon>Bacteria</taxon>
        <taxon>Pseudomonadati</taxon>
        <taxon>Pseudomonadota</taxon>
        <taxon>Gammaproteobacteria</taxon>
        <taxon>Enterobacterales</taxon>
        <taxon>Enterobacteriaceae</taxon>
        <taxon>Enterobacter</taxon>
        <taxon>Enterobacter cloacae complex</taxon>
    </lineage>
</organism>
<proteinExistence type="predicted"/>
<evidence type="ECO:0000313" key="2">
    <source>
        <dbReference type="EMBL" id="BCL43530.1"/>
    </source>
</evidence>
<evidence type="ECO:0000313" key="3">
    <source>
        <dbReference type="Proteomes" id="UP000595858"/>
    </source>
</evidence>
<name>A0AAU9BSC4_9ENTR</name>
<evidence type="ECO:0000256" key="1">
    <source>
        <dbReference type="SAM" id="Phobius"/>
    </source>
</evidence>
<gene>
    <name evidence="2" type="ORF">OIPHN260_30320</name>
</gene>
<dbReference type="Proteomes" id="UP000595858">
    <property type="component" value="Chromosome"/>
</dbReference>
<sequence length="72" mass="8219">MNTLTLLHALVSYLSLYGTSTFMLKTSLEGGRLLFNSVILNITDWVFTLGIIYYRNTNQNKVNDSSNNKKEK</sequence>
<keyword evidence="1" id="KW-0812">Transmembrane</keyword>
<dbReference type="AlphaFoldDB" id="A0AAU9BSC4"/>
<dbReference type="EMBL" id="AP023447">
    <property type="protein sequence ID" value="BCL43530.1"/>
    <property type="molecule type" value="Genomic_DNA"/>
</dbReference>
<feature type="transmembrane region" description="Helical" evidence="1">
    <location>
        <begin position="34"/>
        <end position="54"/>
    </location>
</feature>
<reference evidence="2" key="1">
    <citation type="journal article" date="2020" name="J Glob Antimicrob Resist">
        <title>Genomic characterization of clinical Enterobacter roggenkampii co-harboring blaIMP-1- and blaGES-5-encoding IncP6 and mcr-9-encoding IncHI2 plasmids isolated in Japan.</title>
        <authorList>
            <person name="Umeda K."/>
            <person name="Nakamura H."/>
            <person name="Fukuda A."/>
            <person name="Matsumoto Y."/>
            <person name="Motooka D."/>
            <person name="Nakamura S."/>
            <person name="Yasui Y."/>
            <person name="Yoshida H."/>
            <person name="Kawahara R."/>
        </authorList>
    </citation>
    <scope>NUCLEOTIDE SEQUENCE</scope>
    <source>
        <strain evidence="2">OIPH-N260</strain>
    </source>
</reference>
<accession>A0AAU9BSC4</accession>
<protein>
    <submittedName>
        <fullName evidence="2">Uncharacterized protein</fullName>
    </submittedName>
</protein>
<keyword evidence="1" id="KW-1133">Transmembrane helix</keyword>